<feature type="region of interest" description="Disordered" evidence="1">
    <location>
        <begin position="92"/>
        <end position="169"/>
    </location>
</feature>
<dbReference type="AlphaFoldDB" id="A0A6C0HBW0"/>
<feature type="transmembrane region" description="Helical" evidence="2">
    <location>
        <begin position="51"/>
        <end position="76"/>
    </location>
</feature>
<accession>A0A6C0HBW0</accession>
<organism evidence="3">
    <name type="scientific">viral metagenome</name>
    <dbReference type="NCBI Taxonomy" id="1070528"/>
    <lineage>
        <taxon>unclassified sequences</taxon>
        <taxon>metagenomes</taxon>
        <taxon>organismal metagenomes</taxon>
    </lineage>
</organism>
<keyword evidence="2" id="KW-1133">Transmembrane helix</keyword>
<proteinExistence type="predicted"/>
<evidence type="ECO:0000256" key="2">
    <source>
        <dbReference type="SAM" id="Phobius"/>
    </source>
</evidence>
<evidence type="ECO:0000256" key="1">
    <source>
        <dbReference type="SAM" id="MobiDB-lite"/>
    </source>
</evidence>
<keyword evidence="2" id="KW-0472">Membrane</keyword>
<feature type="transmembrane region" description="Helical" evidence="2">
    <location>
        <begin position="7"/>
        <end position="31"/>
    </location>
</feature>
<dbReference type="EMBL" id="MN739929">
    <property type="protein sequence ID" value="QHT78081.1"/>
    <property type="molecule type" value="Genomic_DNA"/>
</dbReference>
<sequence>MTKTDSLITAFTTHFHTIMTLVFGLIVLYIVMYPHYLSFYFENTLGRASLILFIIAMTYCNPLLGAITTVVFIGLYNSRVIEGMESKDKVDIIAPSKPSNPKTTEASTSTKPAPLLAASSDEKKPAPPLDKSSEPAVVPKENVQKKGDKVDKKEGFHNMTLSPADLSEGRNRMLTIEDYIRKPKSSNQMSFSKYNESSFEPMANYSGPEGLKSVSSVAK</sequence>
<protein>
    <submittedName>
        <fullName evidence="3">Uncharacterized protein</fullName>
    </submittedName>
</protein>
<keyword evidence="2" id="KW-0812">Transmembrane</keyword>
<feature type="compositionally biased region" description="Basic and acidic residues" evidence="1">
    <location>
        <begin position="142"/>
        <end position="156"/>
    </location>
</feature>
<name>A0A6C0HBW0_9ZZZZ</name>
<reference evidence="3" key="1">
    <citation type="journal article" date="2020" name="Nature">
        <title>Giant virus diversity and host interactions through global metagenomics.</title>
        <authorList>
            <person name="Schulz F."/>
            <person name="Roux S."/>
            <person name="Paez-Espino D."/>
            <person name="Jungbluth S."/>
            <person name="Walsh D.A."/>
            <person name="Denef V.J."/>
            <person name="McMahon K.D."/>
            <person name="Konstantinidis K.T."/>
            <person name="Eloe-Fadrosh E.A."/>
            <person name="Kyrpides N.C."/>
            <person name="Woyke T."/>
        </authorList>
    </citation>
    <scope>NUCLEOTIDE SEQUENCE</scope>
    <source>
        <strain evidence="3">GVMAG-M-3300023179-91</strain>
    </source>
</reference>
<evidence type="ECO:0000313" key="3">
    <source>
        <dbReference type="EMBL" id="QHT78081.1"/>
    </source>
</evidence>
<feature type="region of interest" description="Disordered" evidence="1">
    <location>
        <begin position="198"/>
        <end position="219"/>
    </location>
</feature>
<feature type="compositionally biased region" description="Polar residues" evidence="1">
    <location>
        <begin position="97"/>
        <end position="111"/>
    </location>
</feature>